<dbReference type="InterPro" id="IPR011297">
    <property type="entry name" value="PTS_IIABC_b_glu"/>
</dbReference>
<comment type="subcellular location">
    <subcellularLocation>
        <location evidence="1">Cell membrane</location>
        <topology evidence="1">Multi-pass membrane protein</topology>
    </subcellularLocation>
</comment>
<dbReference type="PROSITE" id="PS51098">
    <property type="entry name" value="PTS_EIIB_TYPE_1"/>
    <property type="match status" value="1"/>
</dbReference>
<evidence type="ECO:0000313" key="19">
    <source>
        <dbReference type="Proteomes" id="UP000199280"/>
    </source>
</evidence>
<dbReference type="GO" id="GO:0008982">
    <property type="term" value="F:protein-N(PI)-phosphohistidine-sugar phosphotransferase activity"/>
    <property type="evidence" value="ECO:0007669"/>
    <property type="project" value="InterPro"/>
</dbReference>
<dbReference type="PROSITE" id="PS00371">
    <property type="entry name" value="PTS_EIIA_TYPE_1_HIS"/>
    <property type="match status" value="1"/>
</dbReference>
<evidence type="ECO:0000256" key="7">
    <source>
        <dbReference type="ARBA" id="ARBA00022692"/>
    </source>
</evidence>
<dbReference type="GO" id="GO:0009401">
    <property type="term" value="P:phosphoenolpyruvate-dependent sugar phosphotransferase system"/>
    <property type="evidence" value="ECO:0007669"/>
    <property type="project" value="UniProtKB-KW"/>
</dbReference>
<dbReference type="GO" id="GO:0016301">
    <property type="term" value="F:kinase activity"/>
    <property type="evidence" value="ECO:0007669"/>
    <property type="project" value="UniProtKB-KW"/>
</dbReference>
<keyword evidence="7 12" id="KW-0812">Transmembrane</keyword>
<dbReference type="AlphaFoldDB" id="A0A143YKG4"/>
<dbReference type="PANTHER" id="PTHR30175:SF1">
    <property type="entry name" value="PTS SYSTEM ARBUTIN-, CELLOBIOSE-, AND SALICIN-SPECIFIC EIIBC COMPONENT-RELATED"/>
    <property type="match status" value="1"/>
</dbReference>
<keyword evidence="9 12" id="KW-1133">Transmembrane helix</keyword>
<dbReference type="SUPFAM" id="SSF55604">
    <property type="entry name" value="Glucose permease domain IIB"/>
    <property type="match status" value="1"/>
</dbReference>
<dbReference type="InterPro" id="IPR050558">
    <property type="entry name" value="PTS_Sugar-Specific_Components"/>
</dbReference>
<keyword evidence="8" id="KW-0418">Kinase</keyword>
<keyword evidence="5 16" id="KW-0808">Transferase</keyword>
<feature type="transmembrane region" description="Helical" evidence="12">
    <location>
        <begin position="216"/>
        <end position="233"/>
    </location>
</feature>
<dbReference type="InterPro" id="IPR018113">
    <property type="entry name" value="PTrfase_EIIB_Cys"/>
</dbReference>
<dbReference type="GO" id="GO:0005886">
    <property type="term" value="C:plasma membrane"/>
    <property type="evidence" value="ECO:0007669"/>
    <property type="project" value="UniProtKB-SubCell"/>
</dbReference>
<dbReference type="GO" id="GO:0090589">
    <property type="term" value="F:protein-phosphocysteine-trehalose phosphotransferase system transporter activity"/>
    <property type="evidence" value="ECO:0007669"/>
    <property type="project" value="TreeGrafter"/>
</dbReference>
<dbReference type="Gene3D" id="2.70.70.10">
    <property type="entry name" value="Glucose Permease (Domain IIA)"/>
    <property type="match status" value="1"/>
</dbReference>
<evidence type="ECO:0000256" key="1">
    <source>
        <dbReference type="ARBA" id="ARBA00004651"/>
    </source>
</evidence>
<feature type="domain" description="PTS EIIC type-1" evidence="15">
    <location>
        <begin position="112"/>
        <end position="471"/>
    </location>
</feature>
<feature type="transmembrane region" description="Helical" evidence="12">
    <location>
        <begin position="285"/>
        <end position="306"/>
    </location>
</feature>
<reference evidence="16 18" key="1">
    <citation type="submission" date="2016-02" db="EMBL/GenBank/DDBJ databases">
        <authorList>
            <person name="Wen L."/>
            <person name="He K."/>
            <person name="Yang H."/>
        </authorList>
    </citation>
    <scope>NUCLEOTIDE SEQUENCE [LARGE SCALE GENOMIC DNA]</scope>
    <source>
        <strain evidence="16">Trichococcus_R210</strain>
    </source>
</reference>
<name>A0A143YKG4_9LACT</name>
<dbReference type="GO" id="GO:0015771">
    <property type="term" value="P:trehalose transport"/>
    <property type="evidence" value="ECO:0007669"/>
    <property type="project" value="TreeGrafter"/>
</dbReference>
<dbReference type="PROSITE" id="PS51093">
    <property type="entry name" value="PTS_EIIA_TYPE_1"/>
    <property type="match status" value="1"/>
</dbReference>
<evidence type="ECO:0000256" key="9">
    <source>
        <dbReference type="ARBA" id="ARBA00022989"/>
    </source>
</evidence>
<dbReference type="InterPro" id="IPR036878">
    <property type="entry name" value="Glu_permease_IIB"/>
</dbReference>
<evidence type="ECO:0000259" key="13">
    <source>
        <dbReference type="PROSITE" id="PS51093"/>
    </source>
</evidence>
<feature type="domain" description="PTS EIIA type-1" evidence="13">
    <location>
        <begin position="498"/>
        <end position="602"/>
    </location>
</feature>
<dbReference type="InterPro" id="IPR011055">
    <property type="entry name" value="Dup_hybrid_motif"/>
</dbReference>
<dbReference type="PANTHER" id="PTHR30175">
    <property type="entry name" value="PHOSPHOTRANSFERASE SYSTEM TRANSPORT PROTEIN"/>
    <property type="match status" value="1"/>
</dbReference>
<organism evidence="16 18">
    <name type="scientific">Trichococcus ilyis</name>
    <dbReference type="NCBI Taxonomy" id="640938"/>
    <lineage>
        <taxon>Bacteria</taxon>
        <taxon>Bacillati</taxon>
        <taxon>Bacillota</taxon>
        <taxon>Bacilli</taxon>
        <taxon>Lactobacillales</taxon>
        <taxon>Carnobacteriaceae</taxon>
        <taxon>Trichococcus</taxon>
    </lineage>
</organism>
<evidence type="ECO:0000256" key="8">
    <source>
        <dbReference type="ARBA" id="ARBA00022777"/>
    </source>
</evidence>
<dbReference type="InterPro" id="IPR003352">
    <property type="entry name" value="PTS_EIIC"/>
</dbReference>
<dbReference type="EMBL" id="FNYT01000003">
    <property type="protein sequence ID" value="SEI73543.1"/>
    <property type="molecule type" value="Genomic_DNA"/>
</dbReference>
<dbReference type="Pfam" id="PF00358">
    <property type="entry name" value="PTS_EIIA_1"/>
    <property type="match status" value="1"/>
</dbReference>
<feature type="transmembrane region" description="Helical" evidence="12">
    <location>
        <begin position="390"/>
        <end position="414"/>
    </location>
</feature>
<feature type="active site" description="Phosphocysteine intermediate; for EIIB activity" evidence="11">
    <location>
        <position position="33"/>
    </location>
</feature>
<dbReference type="PROSITE" id="PS01035">
    <property type="entry name" value="PTS_EIIB_TYPE_1_CYS"/>
    <property type="match status" value="1"/>
</dbReference>
<dbReference type="NCBIfam" id="TIGR00830">
    <property type="entry name" value="PTBA"/>
    <property type="match status" value="1"/>
</dbReference>
<evidence type="ECO:0000313" key="16">
    <source>
        <dbReference type="EMBL" id="CZQ91150.1"/>
    </source>
</evidence>
<evidence type="ECO:0000259" key="14">
    <source>
        <dbReference type="PROSITE" id="PS51098"/>
    </source>
</evidence>
<dbReference type="PROSITE" id="PS51103">
    <property type="entry name" value="PTS_EIIC_TYPE_1"/>
    <property type="match status" value="1"/>
</dbReference>
<feature type="transmembrane region" description="Helical" evidence="12">
    <location>
        <begin position="434"/>
        <end position="456"/>
    </location>
</feature>
<dbReference type="Pfam" id="PF02378">
    <property type="entry name" value="PTS_EIIC"/>
    <property type="match status" value="1"/>
</dbReference>
<evidence type="ECO:0000256" key="2">
    <source>
        <dbReference type="ARBA" id="ARBA00022448"/>
    </source>
</evidence>
<dbReference type="RefSeq" id="WP_068622037.1">
    <property type="nucleotide sequence ID" value="NZ_FJNB01000005.1"/>
</dbReference>
<evidence type="ECO:0000256" key="5">
    <source>
        <dbReference type="ARBA" id="ARBA00022679"/>
    </source>
</evidence>
<dbReference type="CDD" id="cd00212">
    <property type="entry name" value="PTS_IIB_glc"/>
    <property type="match status" value="1"/>
</dbReference>
<keyword evidence="4" id="KW-0762">Sugar transport</keyword>
<feature type="domain" description="PTS EIIB type-1" evidence="14">
    <location>
        <begin position="11"/>
        <end position="93"/>
    </location>
</feature>
<evidence type="ECO:0000256" key="4">
    <source>
        <dbReference type="ARBA" id="ARBA00022597"/>
    </source>
</evidence>
<gene>
    <name evidence="17" type="ORF">SAMN05216375_10362</name>
    <name evidence="16" type="ORF">TR210_931</name>
</gene>
<evidence type="ECO:0000313" key="17">
    <source>
        <dbReference type="EMBL" id="SEI73543.1"/>
    </source>
</evidence>
<feature type="transmembrane region" description="Helical" evidence="12">
    <location>
        <begin position="177"/>
        <end position="196"/>
    </location>
</feature>
<dbReference type="InterPro" id="IPR001127">
    <property type="entry name" value="PTS_EIIA_1_perm"/>
</dbReference>
<keyword evidence="10 12" id="KW-0472">Membrane</keyword>
<evidence type="ECO:0000256" key="3">
    <source>
        <dbReference type="ARBA" id="ARBA00022475"/>
    </source>
</evidence>
<dbReference type="Gene3D" id="3.30.1360.60">
    <property type="entry name" value="Glucose permease domain IIB"/>
    <property type="match status" value="1"/>
</dbReference>
<sequence>MSNTNKSEKFEPLAEQIIHLIGGADNLAFFTHCVTRLRFTLKDRELVNTQSIETFNEVVGCQWSGNQLQVIIGQEVNDAYDLICKKNDLLMENDANKGSKQKLKVSFSDLVDVISGCLTPLIPLLIGAGMIKVLVLLTQITGILDPQSSSYLVLNFVGDSGYYFLPIFVGATAARKFSANIGMGMLMGAVFLHPVFISSVSEGIPLSIAGIPISPVNYANTIFPTIMSVYIMSSVEKFIANHSPNALRSLLQPLLTILIMIPLILCLIGPAGSFLGTYFAEAIMWIYSTTGFLGIAILSMLLPFVIMTGMHTAFVPYMVQSLATIGYEPILSTAMFISNFNQGAAAAAVAIKSRNVQTKSTAISAAVAAVGAGVTEPALFGINMKLKQPLIGAMIGSFVGAGFAGVMHVYAFAFSGSSGIFGLPAFVGTPATNIIFMIISILIGVAVTFVSTLILYQEVGEPDRQDSRQQRDSYPDKAMNQLFAPVSGDIIPMEDIPDPVFASGALGKGIGINPTDNTLFSPADGTVIMVADTKHAIGIRTISGAEILLHVGIDTVEMLGNGFDLKIQVNEDVRKGQELLYFDKRKIEDAGYSPIVIMIVTNGNELQTTEFSKEGSIENTEMIGCAL</sequence>
<dbReference type="FunFam" id="2.70.70.10:FF:000001">
    <property type="entry name" value="PTS system glucose-specific IIA component"/>
    <property type="match status" value="1"/>
</dbReference>
<feature type="transmembrane region" description="Helical" evidence="12">
    <location>
        <begin position="151"/>
        <end position="170"/>
    </location>
</feature>
<protein>
    <submittedName>
        <fullName evidence="17">PTS system, beta-glucosides-specific IIC component</fullName>
    </submittedName>
    <submittedName>
        <fullName evidence="16">Phosphotransferase system sugar-specific permease eiia type 1</fullName>
    </submittedName>
</protein>
<dbReference type="NCBIfam" id="TIGR01995">
    <property type="entry name" value="PTS-II-ABC-beta"/>
    <property type="match status" value="1"/>
</dbReference>
<dbReference type="EMBL" id="FJNB01000005">
    <property type="protein sequence ID" value="CZQ91150.1"/>
    <property type="molecule type" value="Genomic_DNA"/>
</dbReference>
<keyword evidence="6" id="KW-0598">Phosphotransferase system</keyword>
<dbReference type="OrthoDB" id="9769191at2"/>
<reference evidence="17 19" key="2">
    <citation type="submission" date="2016-10" db="EMBL/GenBank/DDBJ databases">
        <authorList>
            <person name="Varghese N."/>
            <person name="Submissions S."/>
        </authorList>
    </citation>
    <scope>NUCLEOTIDE SEQUENCE [LARGE SCALE GENOMIC DNA]</scope>
    <source>
        <strain evidence="17 19">DSM 22150</strain>
    </source>
</reference>
<evidence type="ECO:0000256" key="10">
    <source>
        <dbReference type="ARBA" id="ARBA00023136"/>
    </source>
</evidence>
<evidence type="ECO:0000313" key="18">
    <source>
        <dbReference type="Proteomes" id="UP000076878"/>
    </source>
</evidence>
<dbReference type="Pfam" id="PF00367">
    <property type="entry name" value="PTS_EIIB"/>
    <property type="match status" value="1"/>
</dbReference>
<dbReference type="InterPro" id="IPR001996">
    <property type="entry name" value="PTS_IIB_1"/>
</dbReference>
<dbReference type="InterPro" id="IPR013013">
    <property type="entry name" value="PTS_EIIC_1"/>
</dbReference>
<dbReference type="Proteomes" id="UP000076878">
    <property type="component" value="Unassembled WGS sequence"/>
</dbReference>
<keyword evidence="19" id="KW-1185">Reference proteome</keyword>
<proteinExistence type="predicted"/>
<evidence type="ECO:0000256" key="6">
    <source>
        <dbReference type="ARBA" id="ARBA00022683"/>
    </source>
</evidence>
<dbReference type="Proteomes" id="UP000199280">
    <property type="component" value="Unassembled WGS sequence"/>
</dbReference>
<accession>A0A143YKG4</accession>
<evidence type="ECO:0000259" key="15">
    <source>
        <dbReference type="PROSITE" id="PS51103"/>
    </source>
</evidence>
<keyword evidence="3" id="KW-1003">Cell membrane</keyword>
<dbReference type="STRING" id="640938.TR210_931"/>
<evidence type="ECO:0000256" key="11">
    <source>
        <dbReference type="PROSITE-ProRule" id="PRU00421"/>
    </source>
</evidence>
<feature type="transmembrane region" description="Helical" evidence="12">
    <location>
        <begin position="254"/>
        <end position="279"/>
    </location>
</feature>
<dbReference type="SUPFAM" id="SSF51261">
    <property type="entry name" value="Duplicated hybrid motif"/>
    <property type="match status" value="1"/>
</dbReference>
<evidence type="ECO:0000256" key="12">
    <source>
        <dbReference type="SAM" id="Phobius"/>
    </source>
</evidence>
<keyword evidence="2" id="KW-0813">Transport</keyword>